<feature type="transmembrane region" description="Helical" evidence="1">
    <location>
        <begin position="117"/>
        <end position="139"/>
    </location>
</feature>
<keyword evidence="1" id="KW-1133">Transmembrane helix</keyword>
<feature type="transmembrane region" description="Helical" evidence="1">
    <location>
        <begin position="183"/>
        <end position="201"/>
    </location>
</feature>
<dbReference type="AlphaFoldDB" id="A0A1E3A7D9"/>
<accession>A0A1E3A7D9</accession>
<proteinExistence type="predicted"/>
<name>A0A1E3A7D9_9FIRM</name>
<dbReference type="EMBL" id="MCGH01000003">
    <property type="protein sequence ID" value="ODM04136.1"/>
    <property type="molecule type" value="Genomic_DNA"/>
</dbReference>
<keyword evidence="1" id="KW-0812">Transmembrane</keyword>
<organism evidence="2 3">
    <name type="scientific">Eisenbergiella tayi</name>
    <dbReference type="NCBI Taxonomy" id="1432052"/>
    <lineage>
        <taxon>Bacteria</taxon>
        <taxon>Bacillati</taxon>
        <taxon>Bacillota</taxon>
        <taxon>Clostridia</taxon>
        <taxon>Lachnospirales</taxon>
        <taxon>Lachnospiraceae</taxon>
        <taxon>Eisenbergiella</taxon>
    </lineage>
</organism>
<dbReference type="InterPro" id="IPR025671">
    <property type="entry name" value="HXXEE"/>
</dbReference>
<evidence type="ECO:0000313" key="2">
    <source>
        <dbReference type="EMBL" id="ODM04136.1"/>
    </source>
</evidence>
<feature type="transmembrane region" description="Helical" evidence="1">
    <location>
        <begin position="151"/>
        <end position="171"/>
    </location>
</feature>
<keyword evidence="1" id="KW-0472">Membrane</keyword>
<protein>
    <recommendedName>
        <fullName evidence="4">HXXEE domain-containing protein</fullName>
    </recommendedName>
</protein>
<dbReference type="Pfam" id="PF13787">
    <property type="entry name" value="HXXEE"/>
    <property type="match status" value="1"/>
</dbReference>
<feature type="transmembrane region" description="Helical" evidence="1">
    <location>
        <begin position="92"/>
        <end position="111"/>
    </location>
</feature>
<evidence type="ECO:0000256" key="1">
    <source>
        <dbReference type="SAM" id="Phobius"/>
    </source>
</evidence>
<dbReference type="Proteomes" id="UP000094067">
    <property type="component" value="Unassembled WGS sequence"/>
</dbReference>
<dbReference type="RefSeq" id="WP_069154371.1">
    <property type="nucleotide sequence ID" value="NZ_MCGH01000003.1"/>
</dbReference>
<evidence type="ECO:0000313" key="3">
    <source>
        <dbReference type="Proteomes" id="UP000094067"/>
    </source>
</evidence>
<feature type="transmembrane region" description="Helical" evidence="1">
    <location>
        <begin position="12"/>
        <end position="30"/>
    </location>
</feature>
<evidence type="ECO:0008006" key="4">
    <source>
        <dbReference type="Google" id="ProtNLM"/>
    </source>
</evidence>
<gene>
    <name evidence="2" type="ORF">BEI61_04940</name>
</gene>
<sequence length="234" mass="26132">MVKKLDKWCNTIWLVCLGILGVIVAFLLILNWNSWTPGAKGGAFLAVIMPLHVLEEWKCPGGLHYIYNIIFGPKDFGSRYLDRYPMSRFTDMITNIGLAVIPLIYAVPAQLGGMSNMVAICIIILSFGEVLAHTVVGCYSLKRYRKAGKKFIYCPGFFTAYVLFLPAGIYLCSQISNVTAMDVLGGIIAMAILGIVCVPLQETPLKKWVLKQEGDTFAFTDPKYYARFTDKDNY</sequence>
<comment type="caution">
    <text evidence="2">The sequence shown here is derived from an EMBL/GenBank/DDBJ whole genome shotgun (WGS) entry which is preliminary data.</text>
</comment>
<reference evidence="2 3" key="1">
    <citation type="submission" date="2016-07" db="EMBL/GenBank/DDBJ databases">
        <title>Characterization of isolates of Eisenbergiella tayi derived from blood cultures, using whole genome sequencing.</title>
        <authorList>
            <person name="Burdz T."/>
            <person name="Wiebe D."/>
            <person name="Huynh C."/>
            <person name="Bernard K."/>
        </authorList>
    </citation>
    <scope>NUCLEOTIDE SEQUENCE [LARGE SCALE GENOMIC DNA]</scope>
    <source>
        <strain evidence="2 3">NML 110608</strain>
    </source>
</reference>